<proteinExistence type="inferred from homology"/>
<dbReference type="PANTHER" id="PTHR30502">
    <property type="entry name" value="2-KETO-3-DEOXY-L-RHAMNONATE ALDOLASE"/>
    <property type="match status" value="1"/>
</dbReference>
<evidence type="ECO:0000256" key="5">
    <source>
        <dbReference type="ARBA" id="ARBA00023317"/>
    </source>
</evidence>
<name>A0A0D5LQU2_MAREN</name>
<dbReference type="FunFam" id="3.20.20.60:FF:000004">
    <property type="entry name" value="5-keto-4-deoxy-D-glucarate aldolase"/>
    <property type="match status" value="1"/>
</dbReference>
<evidence type="ECO:0000256" key="3">
    <source>
        <dbReference type="ARBA" id="ARBA00022723"/>
    </source>
</evidence>
<comment type="cofactor">
    <cofactor evidence="1">
        <name>a divalent metal cation</name>
        <dbReference type="ChEBI" id="CHEBI:60240"/>
    </cofactor>
</comment>
<comment type="catalytic activity">
    <reaction evidence="6">
        <text>D-glyceraldehyde + pyruvate = 2-dehydro-3-deoxy-L-galactonate</text>
        <dbReference type="Rhea" id="RHEA:80055"/>
        <dbReference type="ChEBI" id="CHEBI:15361"/>
        <dbReference type="ChEBI" id="CHEBI:17378"/>
        <dbReference type="ChEBI" id="CHEBI:75545"/>
    </reaction>
</comment>
<dbReference type="GO" id="GO:0005737">
    <property type="term" value="C:cytoplasm"/>
    <property type="evidence" value="ECO:0007669"/>
    <property type="project" value="UniProtKB-ARBA"/>
</dbReference>
<dbReference type="GO" id="GO:0046872">
    <property type="term" value="F:metal ion binding"/>
    <property type="evidence" value="ECO:0007669"/>
    <property type="project" value="UniProtKB-KW"/>
</dbReference>
<dbReference type="KEGG" id="mey:TM49_12540"/>
<evidence type="ECO:0000259" key="7">
    <source>
        <dbReference type="Pfam" id="PF03328"/>
    </source>
</evidence>
<dbReference type="Gene3D" id="3.20.20.60">
    <property type="entry name" value="Phosphoenolpyruvate-binding domains"/>
    <property type="match status" value="1"/>
</dbReference>
<dbReference type="InterPro" id="IPR040442">
    <property type="entry name" value="Pyrv_kinase-like_dom_sf"/>
</dbReference>
<dbReference type="InterPro" id="IPR005000">
    <property type="entry name" value="Aldolase/citrate-lyase_domain"/>
</dbReference>
<comment type="similarity">
    <text evidence="2">Belongs to the HpcH/HpaI aldolase family.</text>
</comment>
<dbReference type="AlphaFoldDB" id="A0A0D5LQU2"/>
<dbReference type="PANTHER" id="PTHR30502:SF4">
    <property type="entry name" value="5-KETO-4-DEOXY-D-GLUCARATE ALDOLASE"/>
    <property type="match status" value="1"/>
</dbReference>
<dbReference type="Pfam" id="PF03328">
    <property type="entry name" value="HpcH_HpaI"/>
    <property type="match status" value="1"/>
</dbReference>
<dbReference type="GO" id="GO:0016832">
    <property type="term" value="F:aldehyde-lyase activity"/>
    <property type="evidence" value="ECO:0007669"/>
    <property type="project" value="TreeGrafter"/>
</dbReference>
<keyword evidence="3" id="KW-0479">Metal-binding</keyword>
<evidence type="ECO:0000256" key="6">
    <source>
        <dbReference type="ARBA" id="ARBA00045074"/>
    </source>
</evidence>
<keyword evidence="9" id="KW-1185">Reference proteome</keyword>
<dbReference type="SUPFAM" id="SSF51621">
    <property type="entry name" value="Phosphoenolpyruvate/pyruvate domain"/>
    <property type="match status" value="1"/>
</dbReference>
<dbReference type="InterPro" id="IPR015813">
    <property type="entry name" value="Pyrv/PenolPyrv_kinase-like_dom"/>
</dbReference>
<dbReference type="Proteomes" id="UP000032611">
    <property type="component" value="Chromosome"/>
</dbReference>
<reference evidence="8" key="1">
    <citation type="journal article" date="2015" name="Genome Announc.">
        <title>Complete genome sequence of Martelella endophytica YC6887, which has antifungal activity associated with a halophyte.</title>
        <authorList>
            <person name="Khan A."/>
            <person name="Khan H."/>
            <person name="Chung E.J."/>
            <person name="Hossain M.T."/>
            <person name="Chung Y.R."/>
        </authorList>
    </citation>
    <scope>NUCLEOTIDE SEQUENCE [LARGE SCALE GENOMIC DNA]</scope>
    <source>
        <strain evidence="8">YC6887</strain>
    </source>
</reference>
<dbReference type="InterPro" id="IPR050251">
    <property type="entry name" value="HpcH-HpaI_aldolase"/>
</dbReference>
<accession>A0A0D5LQU2</accession>
<evidence type="ECO:0000256" key="1">
    <source>
        <dbReference type="ARBA" id="ARBA00001968"/>
    </source>
</evidence>
<dbReference type="HOGENOM" id="CLU_059964_1_0_5"/>
<keyword evidence="5" id="KW-0670">Pyruvate</keyword>
<evidence type="ECO:0000313" key="8">
    <source>
        <dbReference type="EMBL" id="AJY46315.1"/>
    </source>
</evidence>
<protein>
    <submittedName>
        <fullName evidence="8">4-hydroxy-2-oxo-heptane-1,7-dioate aldolase</fullName>
    </submittedName>
</protein>
<dbReference type="RefSeq" id="WP_045681687.1">
    <property type="nucleotide sequence ID" value="NZ_CP010803.1"/>
</dbReference>
<organism evidence="8 9">
    <name type="scientific">Martelella endophytica</name>
    <dbReference type="NCBI Taxonomy" id="1486262"/>
    <lineage>
        <taxon>Bacteria</taxon>
        <taxon>Pseudomonadati</taxon>
        <taxon>Pseudomonadota</taxon>
        <taxon>Alphaproteobacteria</taxon>
        <taxon>Hyphomicrobiales</taxon>
        <taxon>Aurantimonadaceae</taxon>
        <taxon>Martelella</taxon>
    </lineage>
</organism>
<dbReference type="PATRIC" id="fig|1486262.3.peg.2593"/>
<gene>
    <name evidence="8" type="ORF">TM49_12540</name>
</gene>
<sequence length="258" mass="27005">MTVSAPRNAFKRRLLAGETVYGLWLMSTSPVMAEAASLVGFDWLLFDTEHSPIDIGGVQPLLQAAAAGASAILARPAWNDRVLIKRMLDIGAQTLVVPFVETADEARQAVISTRYPPLGRRGVSGGTRASRYGFAPDYFTTANDEICLLVQVETREAVAELDAIAAVDGVDGVFIGPADLAASLGHLGNPGHPDVVAVLKDALARILAVGKAPGILAMNAETARTYAEWGYRFVGVGTDMGLFAANAKAALAAVASPS</sequence>
<evidence type="ECO:0000256" key="2">
    <source>
        <dbReference type="ARBA" id="ARBA00005568"/>
    </source>
</evidence>
<feature type="domain" description="HpcH/HpaI aldolase/citrate lyase" evidence="7">
    <location>
        <begin position="21"/>
        <end position="244"/>
    </location>
</feature>
<dbReference type="EMBL" id="CP010803">
    <property type="protein sequence ID" value="AJY46315.1"/>
    <property type="molecule type" value="Genomic_DNA"/>
</dbReference>
<evidence type="ECO:0000256" key="4">
    <source>
        <dbReference type="ARBA" id="ARBA00023239"/>
    </source>
</evidence>
<keyword evidence="4" id="KW-0456">Lyase</keyword>
<evidence type="ECO:0000313" key="9">
    <source>
        <dbReference type="Proteomes" id="UP000032611"/>
    </source>
</evidence>
<dbReference type="STRING" id="1486262.TM49_12540"/>